<dbReference type="CDD" id="cd00571">
    <property type="entry name" value="UreE"/>
    <property type="match status" value="1"/>
</dbReference>
<dbReference type="PIRSF" id="PIRSF036402">
    <property type="entry name" value="Ureas_acces_UreE"/>
    <property type="match status" value="1"/>
</dbReference>
<evidence type="ECO:0000259" key="6">
    <source>
        <dbReference type="SMART" id="SM00988"/>
    </source>
</evidence>
<protein>
    <recommendedName>
        <fullName evidence="5">Urease accessory protein UreE</fullName>
    </recommendedName>
</protein>
<keyword evidence="2 5" id="KW-0963">Cytoplasm</keyword>
<feature type="domain" description="UreE urease accessory N-terminal" evidence="6">
    <location>
        <begin position="16"/>
        <end position="80"/>
    </location>
</feature>
<evidence type="ECO:0000256" key="4">
    <source>
        <dbReference type="ARBA" id="ARBA00023186"/>
    </source>
</evidence>
<name>A0A142BU67_VIBPH</name>
<dbReference type="GO" id="GO:0019627">
    <property type="term" value="P:urea metabolic process"/>
    <property type="evidence" value="ECO:0007669"/>
    <property type="project" value="InterPro"/>
</dbReference>
<dbReference type="InterPro" id="IPR036118">
    <property type="entry name" value="UreE_N_sf"/>
</dbReference>
<dbReference type="GO" id="GO:0065003">
    <property type="term" value="P:protein-containing complex assembly"/>
    <property type="evidence" value="ECO:0007669"/>
    <property type="project" value="InterPro"/>
</dbReference>
<evidence type="ECO:0000256" key="1">
    <source>
        <dbReference type="ARBA" id="ARBA00004496"/>
    </source>
</evidence>
<gene>
    <name evidence="5 7" type="primary">ureE</name>
</gene>
<dbReference type="SUPFAM" id="SSF69737">
    <property type="entry name" value="Urease metallochaperone UreE, C-terminal domain"/>
    <property type="match status" value="1"/>
</dbReference>
<accession>A0A142BU67</accession>
<evidence type="ECO:0000256" key="2">
    <source>
        <dbReference type="ARBA" id="ARBA00022490"/>
    </source>
</evidence>
<dbReference type="Pfam" id="PF02814">
    <property type="entry name" value="UreE_N"/>
    <property type="match status" value="1"/>
</dbReference>
<evidence type="ECO:0000313" key="7">
    <source>
        <dbReference type="EMBL" id="AMP41655.1"/>
    </source>
</evidence>
<keyword evidence="3 5" id="KW-0533">Nickel</keyword>
<dbReference type="NCBIfam" id="NF009751">
    <property type="entry name" value="PRK13261.1-1"/>
    <property type="match status" value="1"/>
</dbReference>
<comment type="similarity">
    <text evidence="5">Belongs to the UreE family.</text>
</comment>
<dbReference type="GO" id="GO:0005737">
    <property type="term" value="C:cytoplasm"/>
    <property type="evidence" value="ECO:0007669"/>
    <property type="project" value="UniProtKB-SubCell"/>
</dbReference>
<evidence type="ECO:0000256" key="3">
    <source>
        <dbReference type="ARBA" id="ARBA00022596"/>
    </source>
</evidence>
<organism evidence="7">
    <name type="scientific">Vibrio parahaemolyticus</name>
    <dbReference type="NCBI Taxonomy" id="670"/>
    <lineage>
        <taxon>Bacteria</taxon>
        <taxon>Pseudomonadati</taxon>
        <taxon>Pseudomonadota</taxon>
        <taxon>Gammaproteobacteria</taxon>
        <taxon>Vibrionales</taxon>
        <taxon>Vibrionaceae</taxon>
        <taxon>Vibrio</taxon>
    </lineage>
</organism>
<keyword evidence="4 5" id="KW-0143">Chaperone</keyword>
<dbReference type="GO" id="GO:0016151">
    <property type="term" value="F:nickel cation binding"/>
    <property type="evidence" value="ECO:0007669"/>
    <property type="project" value="UniProtKB-UniRule"/>
</dbReference>
<comment type="function">
    <text evidence="5">Involved in urease metallocenter assembly. Binds nickel. Probably functions as a nickel donor during metallocenter assembly.</text>
</comment>
<dbReference type="Gene3D" id="2.60.260.20">
    <property type="entry name" value="Urease metallochaperone UreE, N-terminal domain"/>
    <property type="match status" value="1"/>
</dbReference>
<dbReference type="InterPro" id="IPR012406">
    <property type="entry name" value="UreE"/>
</dbReference>
<evidence type="ECO:0000256" key="5">
    <source>
        <dbReference type="HAMAP-Rule" id="MF_00822"/>
    </source>
</evidence>
<comment type="subcellular location">
    <subcellularLocation>
        <location evidence="1 5">Cytoplasm</location>
    </subcellularLocation>
</comment>
<reference evidence="7" key="2">
    <citation type="submission" date="2015-12" db="EMBL/GenBank/DDBJ databases">
        <authorList>
            <person name="Shamseldin A."/>
            <person name="Moawad H."/>
            <person name="Abd El-Rahim W.M."/>
            <person name="Sadowsky M.J."/>
        </authorList>
    </citation>
    <scope>NUCLEOTIDE SEQUENCE</scope>
    <source>
        <strain evidence="7">16763</strain>
    </source>
</reference>
<proteinExistence type="inferred from homology"/>
<dbReference type="GO" id="GO:0051082">
    <property type="term" value="F:unfolded protein binding"/>
    <property type="evidence" value="ECO:0007669"/>
    <property type="project" value="UniProtKB-UniRule"/>
</dbReference>
<dbReference type="HAMAP" id="MF_00822">
    <property type="entry name" value="UreE"/>
    <property type="match status" value="1"/>
</dbReference>
<sequence>MFREVWERAMIRFTQVINSEGRANFTDRENCLSVCLTMDERTKSRLKVCLNNGDEAGLFLPRGTVLKEGDLLQAETGEIALVEAAEEVVSTAFTDDLLLLAKACYHLGNRHVPLQVELGWCRYLHDHVLDDMVKGLGLGVRVERAKYQPEPGAYGGSISGASHGHHHH</sequence>
<dbReference type="SUPFAM" id="SSF69287">
    <property type="entry name" value="Urease metallochaperone UreE, N-terminal domain"/>
    <property type="match status" value="1"/>
</dbReference>
<dbReference type="InterPro" id="IPR004029">
    <property type="entry name" value="UreE_N"/>
</dbReference>
<dbReference type="GO" id="GO:0006457">
    <property type="term" value="P:protein folding"/>
    <property type="evidence" value="ECO:0007669"/>
    <property type="project" value="InterPro"/>
</dbReference>
<dbReference type="Gene3D" id="3.30.70.790">
    <property type="entry name" value="UreE, C-terminal domain"/>
    <property type="match status" value="1"/>
</dbReference>
<dbReference type="InterPro" id="IPR007864">
    <property type="entry name" value="UreE_C_dom"/>
</dbReference>
<dbReference type="EMBL" id="KU244683">
    <property type="protein sequence ID" value="AMP41655.1"/>
    <property type="molecule type" value="Genomic_DNA"/>
</dbReference>
<reference evidence="7" key="1">
    <citation type="journal article" date="2014" name="Zh. Mikrobiol. Epidemiol. Immunobiol.">
        <title>[Collection of Vibrio parahaemolyticus species members: phenotypic and genotypic characteristics].</title>
        <authorList>
            <person name="Rykovskaia O.A."/>
            <person name="Smolikova L.M."/>
            <person name="Monakhova E.V."/>
            <person name="Chemisova O.S."/>
            <person name="Podoinitsyna O.A."/>
            <person name="Golenishcheva E.N."/>
            <person name="Sanamiants E.M."/>
            <person name="Sagakiants M.M."/>
            <person name="Dalikova R.R."/>
        </authorList>
    </citation>
    <scope>NUCLEOTIDE SEQUENCE</scope>
    <source>
        <strain evidence="7">16763</strain>
    </source>
</reference>
<dbReference type="SMART" id="SM00988">
    <property type="entry name" value="UreE_N"/>
    <property type="match status" value="1"/>
</dbReference>
<dbReference type="Pfam" id="PF05194">
    <property type="entry name" value="UreE_C"/>
    <property type="match status" value="1"/>
</dbReference>
<dbReference type="AlphaFoldDB" id="A0A142BU67"/>